<keyword evidence="2 5" id="KW-0812">Transmembrane</keyword>
<dbReference type="EMBL" id="KV441548">
    <property type="protein sequence ID" value="OAG12530.1"/>
    <property type="molecule type" value="Genomic_DNA"/>
</dbReference>
<evidence type="ECO:0000313" key="7">
    <source>
        <dbReference type="Proteomes" id="UP000077069"/>
    </source>
</evidence>
<evidence type="ECO:0000256" key="1">
    <source>
        <dbReference type="ARBA" id="ARBA00004141"/>
    </source>
</evidence>
<sequence>MILLRDRSNLYGHYVPSQGAAIFFLIFFGILTLIHVFFIYSRKRKFPIIIVIGGLFEVIGHASRAYSRHHLSEIVPFSIQIILILLAPILFAAGIYMFLGRLIRSSGCPNLSPIRTTWITKIFLCGDIFCFLVQLAGASRLIKPKTQKDVKLGENIILGGLVLQIIIFLFFVVIAAIFHRRYRRDKQASESNGLLQQQLYTLYVCSGLVLVRSIFRLLEYKTGQNGYLMSHEWPAYTFDVALMAAVMAITLNWYRGSLEPDNGGAYSQELR</sequence>
<evidence type="ECO:0000313" key="6">
    <source>
        <dbReference type="EMBL" id="OAG12530.1"/>
    </source>
</evidence>
<evidence type="ECO:0000256" key="5">
    <source>
        <dbReference type="SAM" id="Phobius"/>
    </source>
</evidence>
<dbReference type="PANTHER" id="PTHR31465">
    <property type="entry name" value="PROTEIN RTA1-RELATED"/>
    <property type="match status" value="1"/>
</dbReference>
<feature type="transmembrane region" description="Helical" evidence="5">
    <location>
        <begin position="199"/>
        <end position="215"/>
    </location>
</feature>
<gene>
    <name evidence="6" type="ORF">CC84DRAFT_1135268</name>
</gene>
<dbReference type="Pfam" id="PF04479">
    <property type="entry name" value="RTA1"/>
    <property type="match status" value="1"/>
</dbReference>
<accession>A0A177D078</accession>
<organism evidence="6 7">
    <name type="scientific">Paraphaeosphaeria sporulosa</name>
    <dbReference type="NCBI Taxonomy" id="1460663"/>
    <lineage>
        <taxon>Eukaryota</taxon>
        <taxon>Fungi</taxon>
        <taxon>Dikarya</taxon>
        <taxon>Ascomycota</taxon>
        <taxon>Pezizomycotina</taxon>
        <taxon>Dothideomycetes</taxon>
        <taxon>Pleosporomycetidae</taxon>
        <taxon>Pleosporales</taxon>
        <taxon>Massarineae</taxon>
        <taxon>Didymosphaeriaceae</taxon>
        <taxon>Paraphaeosphaeria</taxon>
    </lineage>
</organism>
<dbReference type="RefSeq" id="XP_018042895.1">
    <property type="nucleotide sequence ID" value="XM_018176056.1"/>
</dbReference>
<dbReference type="InParanoid" id="A0A177D078"/>
<keyword evidence="7" id="KW-1185">Reference proteome</keyword>
<dbReference type="GO" id="GO:0016020">
    <property type="term" value="C:membrane"/>
    <property type="evidence" value="ECO:0007669"/>
    <property type="project" value="UniProtKB-SubCell"/>
</dbReference>
<comment type="subcellular location">
    <subcellularLocation>
        <location evidence="1">Membrane</location>
        <topology evidence="1">Multi-pass membrane protein</topology>
    </subcellularLocation>
</comment>
<name>A0A177D078_9PLEO</name>
<dbReference type="Proteomes" id="UP000077069">
    <property type="component" value="Unassembled WGS sequence"/>
</dbReference>
<feature type="transmembrane region" description="Helical" evidence="5">
    <location>
        <begin position="46"/>
        <end position="65"/>
    </location>
</feature>
<dbReference type="GeneID" id="28759542"/>
<proteinExistence type="predicted"/>
<keyword evidence="3 5" id="KW-1133">Transmembrane helix</keyword>
<protein>
    <submittedName>
        <fullName evidence="6">RTA1 like protein</fullName>
    </submittedName>
</protein>
<dbReference type="OrthoDB" id="3358017at2759"/>
<evidence type="ECO:0000256" key="4">
    <source>
        <dbReference type="ARBA" id="ARBA00023136"/>
    </source>
</evidence>
<dbReference type="STRING" id="1460663.A0A177D078"/>
<dbReference type="AlphaFoldDB" id="A0A177D078"/>
<reference evidence="6 7" key="1">
    <citation type="submission" date="2016-05" db="EMBL/GenBank/DDBJ databases">
        <title>Comparative analysis of secretome profiles of manganese(II)-oxidizing ascomycete fungi.</title>
        <authorList>
            <consortium name="DOE Joint Genome Institute"/>
            <person name="Zeiner C.A."/>
            <person name="Purvine S.O."/>
            <person name="Zink E.M."/>
            <person name="Wu S."/>
            <person name="Pasa-Tolic L."/>
            <person name="Chaput D.L."/>
            <person name="Haridas S."/>
            <person name="Grigoriev I.V."/>
            <person name="Santelli C.M."/>
            <person name="Hansel C.M."/>
        </authorList>
    </citation>
    <scope>NUCLEOTIDE SEQUENCE [LARGE SCALE GENOMIC DNA]</scope>
    <source>
        <strain evidence="6 7">AP3s5-JAC2a</strain>
    </source>
</reference>
<evidence type="ECO:0000256" key="2">
    <source>
        <dbReference type="ARBA" id="ARBA00022692"/>
    </source>
</evidence>
<feature type="transmembrane region" description="Helical" evidence="5">
    <location>
        <begin position="118"/>
        <end position="136"/>
    </location>
</feature>
<feature type="transmembrane region" description="Helical" evidence="5">
    <location>
        <begin position="20"/>
        <end position="39"/>
    </location>
</feature>
<keyword evidence="4 5" id="KW-0472">Membrane</keyword>
<evidence type="ECO:0000256" key="3">
    <source>
        <dbReference type="ARBA" id="ARBA00022989"/>
    </source>
</evidence>
<dbReference type="PANTHER" id="PTHR31465:SF1">
    <property type="entry name" value="PROTEIN RTA1-RELATED"/>
    <property type="match status" value="1"/>
</dbReference>
<feature type="transmembrane region" description="Helical" evidence="5">
    <location>
        <begin position="77"/>
        <end position="98"/>
    </location>
</feature>
<feature type="transmembrane region" description="Helical" evidence="5">
    <location>
        <begin position="156"/>
        <end position="178"/>
    </location>
</feature>
<dbReference type="InterPro" id="IPR007568">
    <property type="entry name" value="RTA1"/>
</dbReference>
<feature type="transmembrane region" description="Helical" evidence="5">
    <location>
        <begin position="235"/>
        <end position="254"/>
    </location>
</feature>